<dbReference type="AlphaFoldDB" id="A0A9P1GYX1"/>
<dbReference type="Pfam" id="PF00743">
    <property type="entry name" value="FMO-like"/>
    <property type="match status" value="1"/>
</dbReference>
<keyword evidence="3" id="KW-0274">FAD</keyword>
<dbReference type="GO" id="GO:0050660">
    <property type="term" value="F:flavin adenine dinucleotide binding"/>
    <property type="evidence" value="ECO:0007669"/>
    <property type="project" value="InterPro"/>
</dbReference>
<dbReference type="PRINTS" id="PR00370">
    <property type="entry name" value="FMOXYGENASE"/>
</dbReference>
<proteinExistence type="inferred from homology"/>
<evidence type="ECO:0000256" key="5">
    <source>
        <dbReference type="ARBA" id="ARBA00023002"/>
    </source>
</evidence>
<dbReference type="PIRSF" id="PIRSF000332">
    <property type="entry name" value="FMO"/>
    <property type="match status" value="1"/>
</dbReference>
<comment type="caution">
    <text evidence="6">The sequence shown here is derived from an EMBL/GenBank/DDBJ whole genome shotgun (WGS) entry which is preliminary data.</text>
</comment>
<dbReference type="GO" id="GO:0050661">
    <property type="term" value="F:NADP binding"/>
    <property type="evidence" value="ECO:0007669"/>
    <property type="project" value="InterPro"/>
</dbReference>
<keyword evidence="5" id="KW-0560">Oxidoreductase</keyword>
<dbReference type="InterPro" id="IPR000960">
    <property type="entry name" value="Flavin_mOase"/>
</dbReference>
<evidence type="ECO:0008006" key="8">
    <source>
        <dbReference type="Google" id="ProtNLM"/>
    </source>
</evidence>
<sequence length="490" mass="53673">MAAKVAPTIAVVGLGALGLVTVKNLLEEGFDVTGFDSNEYVGGLWHYVAKDSTSVLKSKRRLHFIATVINVSAERGCFTDFPFPPDSEPFVPASVVEEYLENYADNFNLRPHLRLGTPIRRVARAEHGDKWAVTLDKTGEVVYFDKVVMATGIGQRPLIPEFPGVEKFTGQTLHSQGFKNGEDFKGRKVLVIGISNSGADTVVALQGHADKIYASHRDGVVVMPRFNKGVPIDHTITVRMDKIMGVMDKHFPDKTLAMIDKVLVKIMTNNFTIRPEWKLLPAPSMKTTIAVISDHFIDALEAGTVQSVGGVKQFTGPNEVELVDGTLLDVDTVIYCTGYRNDFGLYDLASMALAQVWAGASAAPLPSRKEMIRVTDAAYDAACDEAERSLKVRHPGWVNGYEFMAWASDAAGTGVNEKLGWGPRGLAFWLANPGLCGLLMGGIYSPHMFRLFETGKRKAWEGAEEEIRRVNAKVARATKERKAALALNSK</sequence>
<evidence type="ECO:0000256" key="4">
    <source>
        <dbReference type="ARBA" id="ARBA00022857"/>
    </source>
</evidence>
<accession>A0A9P1GYX1</accession>
<reference evidence="6" key="1">
    <citation type="submission" date="2022-11" db="EMBL/GenBank/DDBJ databases">
        <authorList>
            <person name="Scott C."/>
            <person name="Bruce N."/>
        </authorList>
    </citation>
    <scope>NUCLEOTIDE SEQUENCE</scope>
</reference>
<dbReference type="InterPro" id="IPR050346">
    <property type="entry name" value="FMO-like"/>
</dbReference>
<keyword evidence="2" id="KW-0285">Flavoprotein</keyword>
<dbReference type="OrthoDB" id="66881at2759"/>
<dbReference type="InterPro" id="IPR020946">
    <property type="entry name" value="Flavin_mOase-like"/>
</dbReference>
<organism evidence="6 7">
    <name type="scientific">Parascedosporium putredinis</name>
    <dbReference type="NCBI Taxonomy" id="1442378"/>
    <lineage>
        <taxon>Eukaryota</taxon>
        <taxon>Fungi</taxon>
        <taxon>Dikarya</taxon>
        <taxon>Ascomycota</taxon>
        <taxon>Pezizomycotina</taxon>
        <taxon>Sordariomycetes</taxon>
        <taxon>Hypocreomycetidae</taxon>
        <taxon>Microascales</taxon>
        <taxon>Microascaceae</taxon>
        <taxon>Parascedosporium</taxon>
    </lineage>
</organism>
<evidence type="ECO:0000256" key="3">
    <source>
        <dbReference type="ARBA" id="ARBA00022827"/>
    </source>
</evidence>
<dbReference type="InterPro" id="IPR036188">
    <property type="entry name" value="FAD/NAD-bd_sf"/>
</dbReference>
<dbReference type="GO" id="GO:0004499">
    <property type="term" value="F:N,N-dimethylaniline monooxygenase activity"/>
    <property type="evidence" value="ECO:0007669"/>
    <property type="project" value="InterPro"/>
</dbReference>
<evidence type="ECO:0000313" key="7">
    <source>
        <dbReference type="Proteomes" id="UP000838763"/>
    </source>
</evidence>
<dbReference type="EMBL" id="CALLCH030000008">
    <property type="protein sequence ID" value="CAI4213413.1"/>
    <property type="molecule type" value="Genomic_DNA"/>
</dbReference>
<gene>
    <name evidence="6" type="ORF">PPNO1_LOCUS3159</name>
</gene>
<evidence type="ECO:0000313" key="6">
    <source>
        <dbReference type="EMBL" id="CAI4213413.1"/>
    </source>
</evidence>
<evidence type="ECO:0000256" key="1">
    <source>
        <dbReference type="ARBA" id="ARBA00009183"/>
    </source>
</evidence>
<evidence type="ECO:0000256" key="2">
    <source>
        <dbReference type="ARBA" id="ARBA00022630"/>
    </source>
</evidence>
<protein>
    <recommendedName>
        <fullName evidence="8">Flavin-containing monooxygenase</fullName>
    </recommendedName>
</protein>
<name>A0A9P1GYX1_9PEZI</name>
<keyword evidence="4" id="KW-0521">NADP</keyword>
<dbReference type="SUPFAM" id="SSF51905">
    <property type="entry name" value="FAD/NAD(P)-binding domain"/>
    <property type="match status" value="1"/>
</dbReference>
<dbReference type="Proteomes" id="UP000838763">
    <property type="component" value="Unassembled WGS sequence"/>
</dbReference>
<comment type="similarity">
    <text evidence="1">Belongs to the FMO family.</text>
</comment>
<keyword evidence="7" id="KW-1185">Reference proteome</keyword>
<dbReference type="PANTHER" id="PTHR23023">
    <property type="entry name" value="DIMETHYLANILINE MONOOXYGENASE"/>
    <property type="match status" value="1"/>
</dbReference>
<dbReference type="Gene3D" id="3.50.50.60">
    <property type="entry name" value="FAD/NAD(P)-binding domain"/>
    <property type="match status" value="1"/>
</dbReference>